<proteinExistence type="predicted"/>
<reference evidence="1" key="1">
    <citation type="journal article" date="2015" name="Nature">
        <title>Complex archaea that bridge the gap between prokaryotes and eukaryotes.</title>
        <authorList>
            <person name="Spang A."/>
            <person name="Saw J.H."/>
            <person name="Jorgensen S.L."/>
            <person name="Zaremba-Niedzwiedzka K."/>
            <person name="Martijn J."/>
            <person name="Lind A.E."/>
            <person name="van Eijk R."/>
            <person name="Schleper C."/>
            <person name="Guy L."/>
            <person name="Ettema T.J."/>
        </authorList>
    </citation>
    <scope>NUCLEOTIDE SEQUENCE</scope>
</reference>
<sequence length="639" mass="76448">MILYLPCKECGSGLPIIKGSKTLCPYCGSKTLYMESIYSFKHFLAEILKLVSIRNKTRLKNKELERRKYLTKSFFNKLNFDFNEYRHLIITKLDNIDIDPSRLFNLIRSAGNFEIILENFLLPYLKEDKTIKKYKEWKDLSFIINKSLLGLYYSYVAKNSIYIEKCVRYYQLAEKNYKNIVDYCNISKLENNGSKLYKKKEFFLILTEFVTVLRDVLKRNPKYFSNKLENLLKRLNKIDEKNIQIYNLYSQIEHVYQLERDTCHLLEKVKVDNPLLTSGPLEENIIFDTEENLEKLNSIRAWIKIVSEKYQKYQRNLLKLHSGKLIQYLESYRTEFINYKDKNVAMFNDLLETMITKALDIYNLEALEVLNTLSDFIQIDIFKENIIEKFETEYKDLTKLDNLLKNFINDLFKKPLLRNLESEYYEKLISLISGKHTEFDKHILKYINHIFQEFEEVRNKKVLSLEEQRNQFSLELKPNLQKLIDSSFNLNEKVLPYPLFIDIKIQNKKLKVNNSECISLVIENPNLTDIKDIKIYFFMPNSFQSKLKFSSIKKLKVNELRIIKTKVIPKKRGTFLFMVMAEYQHVNKTFWMPSIKLELEVEKVKENLKHNYYPIIKANIYNNGFEPTRFLKYNRSQII</sequence>
<name>A0A0F9TN19_9ZZZZ</name>
<dbReference type="AlphaFoldDB" id="A0A0F9TN19"/>
<dbReference type="EMBL" id="LAZR01001556">
    <property type="protein sequence ID" value="KKN42793.1"/>
    <property type="molecule type" value="Genomic_DNA"/>
</dbReference>
<evidence type="ECO:0000313" key="1">
    <source>
        <dbReference type="EMBL" id="KKN42793.1"/>
    </source>
</evidence>
<comment type="caution">
    <text evidence="1">The sequence shown here is derived from an EMBL/GenBank/DDBJ whole genome shotgun (WGS) entry which is preliminary data.</text>
</comment>
<gene>
    <name evidence="1" type="ORF">LCGC14_0709710</name>
</gene>
<protein>
    <submittedName>
        <fullName evidence="1">Uncharacterized protein</fullName>
    </submittedName>
</protein>
<organism evidence="1">
    <name type="scientific">marine sediment metagenome</name>
    <dbReference type="NCBI Taxonomy" id="412755"/>
    <lineage>
        <taxon>unclassified sequences</taxon>
        <taxon>metagenomes</taxon>
        <taxon>ecological metagenomes</taxon>
    </lineage>
</organism>
<accession>A0A0F9TN19</accession>